<gene>
    <name evidence="12" type="ORF">BDV24DRAFT_178480</name>
</gene>
<feature type="transmembrane region" description="Helical" evidence="11">
    <location>
        <begin position="6"/>
        <end position="28"/>
    </location>
</feature>
<dbReference type="CDD" id="cd11063">
    <property type="entry name" value="CYP52"/>
    <property type="match status" value="1"/>
</dbReference>
<evidence type="ECO:0000256" key="11">
    <source>
        <dbReference type="SAM" id="Phobius"/>
    </source>
</evidence>
<evidence type="ECO:0000256" key="5">
    <source>
        <dbReference type="ARBA" id="ARBA00023002"/>
    </source>
</evidence>
<comment type="similarity">
    <text evidence="2 9">Belongs to the cytochrome P450 family.</text>
</comment>
<keyword evidence="11" id="KW-0472">Membrane</keyword>
<feature type="compositionally biased region" description="Basic and acidic residues" evidence="10">
    <location>
        <begin position="220"/>
        <end position="234"/>
    </location>
</feature>
<keyword evidence="3 8" id="KW-0349">Heme</keyword>
<evidence type="ECO:0000256" key="10">
    <source>
        <dbReference type="SAM" id="MobiDB-lite"/>
    </source>
</evidence>
<evidence type="ECO:0000256" key="4">
    <source>
        <dbReference type="ARBA" id="ARBA00022723"/>
    </source>
</evidence>
<accession>A0A5N6XTW0</accession>
<evidence type="ECO:0000256" key="8">
    <source>
        <dbReference type="PIRSR" id="PIRSR602402-1"/>
    </source>
</evidence>
<keyword evidence="11" id="KW-0812">Transmembrane</keyword>
<dbReference type="PANTHER" id="PTHR24287">
    <property type="entry name" value="P450, PUTATIVE (EUROFUNG)-RELATED"/>
    <property type="match status" value="1"/>
</dbReference>
<evidence type="ECO:0000256" key="3">
    <source>
        <dbReference type="ARBA" id="ARBA00022617"/>
    </source>
</evidence>
<evidence type="ECO:0000256" key="1">
    <source>
        <dbReference type="ARBA" id="ARBA00001971"/>
    </source>
</evidence>
<evidence type="ECO:0000256" key="6">
    <source>
        <dbReference type="ARBA" id="ARBA00023004"/>
    </source>
</evidence>
<name>A0A5N6XTW0_9EURO</name>
<dbReference type="SUPFAM" id="SSF48264">
    <property type="entry name" value="Cytochrome P450"/>
    <property type="match status" value="1"/>
</dbReference>
<organism evidence="12">
    <name type="scientific">Aspergillus arachidicola</name>
    <dbReference type="NCBI Taxonomy" id="656916"/>
    <lineage>
        <taxon>Eukaryota</taxon>
        <taxon>Fungi</taxon>
        <taxon>Dikarya</taxon>
        <taxon>Ascomycota</taxon>
        <taxon>Pezizomycotina</taxon>
        <taxon>Eurotiomycetes</taxon>
        <taxon>Eurotiomycetidae</taxon>
        <taxon>Eurotiales</taxon>
        <taxon>Aspergillaceae</taxon>
        <taxon>Aspergillus</taxon>
        <taxon>Aspergillus subgen. Circumdati</taxon>
    </lineage>
</organism>
<dbReference type="PRINTS" id="PR01239">
    <property type="entry name" value="EP450IICYP52"/>
</dbReference>
<dbReference type="OrthoDB" id="1470350at2759"/>
<feature type="binding site" description="axial binding residue" evidence="8">
    <location>
        <position position="479"/>
    </location>
    <ligand>
        <name>heme</name>
        <dbReference type="ChEBI" id="CHEBI:30413"/>
    </ligand>
    <ligandPart>
        <name>Fe</name>
        <dbReference type="ChEBI" id="CHEBI:18248"/>
    </ligandPart>
</feature>
<dbReference type="InterPro" id="IPR017972">
    <property type="entry name" value="Cyt_P450_CS"/>
</dbReference>
<keyword evidence="6 8" id="KW-0408">Iron</keyword>
<dbReference type="InterPro" id="IPR002974">
    <property type="entry name" value="Cyt_P450_E_CYP52_ascomycetes"/>
</dbReference>
<dbReference type="PRINTS" id="PR00464">
    <property type="entry name" value="EP450II"/>
</dbReference>
<dbReference type="Gene3D" id="1.10.630.10">
    <property type="entry name" value="Cytochrome P450"/>
    <property type="match status" value="1"/>
</dbReference>
<feature type="region of interest" description="Disordered" evidence="10">
    <location>
        <begin position="213"/>
        <end position="234"/>
    </location>
</feature>
<evidence type="ECO:0000256" key="9">
    <source>
        <dbReference type="RuleBase" id="RU000461"/>
    </source>
</evidence>
<evidence type="ECO:0008006" key="13">
    <source>
        <dbReference type="Google" id="ProtNLM"/>
    </source>
</evidence>
<dbReference type="EMBL" id="ML737193">
    <property type="protein sequence ID" value="KAE8336594.1"/>
    <property type="molecule type" value="Genomic_DNA"/>
</dbReference>
<evidence type="ECO:0000256" key="7">
    <source>
        <dbReference type="ARBA" id="ARBA00023033"/>
    </source>
</evidence>
<dbReference type="AlphaFoldDB" id="A0A5N6XTW0"/>
<dbReference type="GO" id="GO:0020037">
    <property type="term" value="F:heme binding"/>
    <property type="evidence" value="ECO:0007669"/>
    <property type="project" value="InterPro"/>
</dbReference>
<dbReference type="Pfam" id="PF00067">
    <property type="entry name" value="p450"/>
    <property type="match status" value="1"/>
</dbReference>
<dbReference type="GO" id="GO:0005506">
    <property type="term" value="F:iron ion binding"/>
    <property type="evidence" value="ECO:0007669"/>
    <property type="project" value="InterPro"/>
</dbReference>
<dbReference type="GO" id="GO:0016712">
    <property type="term" value="F:oxidoreductase activity, acting on paired donors, with incorporation or reduction of molecular oxygen, reduced flavin or flavoprotein as one donor, and incorporation of one atom of oxygen"/>
    <property type="evidence" value="ECO:0007669"/>
    <property type="project" value="InterPro"/>
</dbReference>
<dbReference type="PRINTS" id="PR00385">
    <property type="entry name" value="P450"/>
</dbReference>
<keyword evidence="5 9" id="KW-0560">Oxidoreductase</keyword>
<evidence type="ECO:0000256" key="2">
    <source>
        <dbReference type="ARBA" id="ARBA00010617"/>
    </source>
</evidence>
<comment type="cofactor">
    <cofactor evidence="1 8">
        <name>heme</name>
        <dbReference type="ChEBI" id="CHEBI:30413"/>
    </cofactor>
</comment>
<dbReference type="PROSITE" id="PS00086">
    <property type="entry name" value="CYTOCHROME_P450"/>
    <property type="match status" value="1"/>
</dbReference>
<dbReference type="InterPro" id="IPR001128">
    <property type="entry name" value="Cyt_P450"/>
</dbReference>
<dbReference type="InterPro" id="IPR047146">
    <property type="entry name" value="Cyt_P450_E_CYP52_fungi"/>
</dbReference>
<keyword evidence="4 8" id="KW-0479">Metal-binding</keyword>
<dbReference type="InterPro" id="IPR036396">
    <property type="entry name" value="Cyt_P450_sf"/>
</dbReference>
<dbReference type="InterPro" id="IPR002402">
    <property type="entry name" value="Cyt_P450_E_grp-II"/>
</dbReference>
<protein>
    <recommendedName>
        <fullName evidence="13">Cytochrome P450</fullName>
    </recommendedName>
</protein>
<keyword evidence="7 9" id="KW-0503">Monooxygenase</keyword>
<evidence type="ECO:0000313" key="12">
    <source>
        <dbReference type="EMBL" id="KAE8336594.1"/>
    </source>
</evidence>
<keyword evidence="11" id="KW-1133">Transmembrane helix</keyword>
<dbReference type="Proteomes" id="UP000325558">
    <property type="component" value="Unassembled WGS sequence"/>
</dbReference>
<reference evidence="12" key="1">
    <citation type="submission" date="2019-04" db="EMBL/GenBank/DDBJ databases">
        <title>Friends and foes A comparative genomics study of 23 Aspergillus species from section Flavi.</title>
        <authorList>
            <consortium name="DOE Joint Genome Institute"/>
            <person name="Kjaerbolling I."/>
            <person name="Vesth T."/>
            <person name="Frisvad J.C."/>
            <person name="Nybo J.L."/>
            <person name="Theobald S."/>
            <person name="Kildgaard S."/>
            <person name="Isbrandt T."/>
            <person name="Kuo A."/>
            <person name="Sato A."/>
            <person name="Lyhne E.K."/>
            <person name="Kogle M.E."/>
            <person name="Wiebenga A."/>
            <person name="Kun R.S."/>
            <person name="Lubbers R.J."/>
            <person name="Makela M.R."/>
            <person name="Barry K."/>
            <person name="Chovatia M."/>
            <person name="Clum A."/>
            <person name="Daum C."/>
            <person name="Haridas S."/>
            <person name="He G."/>
            <person name="LaButti K."/>
            <person name="Lipzen A."/>
            <person name="Mondo S."/>
            <person name="Riley R."/>
            <person name="Salamov A."/>
            <person name="Simmons B.A."/>
            <person name="Magnuson J.K."/>
            <person name="Henrissat B."/>
            <person name="Mortensen U.H."/>
            <person name="Larsen T.O."/>
            <person name="Devries R.P."/>
            <person name="Grigoriev I.V."/>
            <person name="Machida M."/>
            <person name="Baker S.E."/>
            <person name="Andersen M.R."/>
        </authorList>
    </citation>
    <scope>NUCLEOTIDE SEQUENCE</scope>
    <source>
        <strain evidence="12">CBS 117612</strain>
    </source>
</reference>
<proteinExistence type="inferred from homology"/>
<dbReference type="PANTHER" id="PTHR24287:SF1">
    <property type="entry name" value="P450, PUTATIVE (EUROFUNG)-RELATED"/>
    <property type="match status" value="1"/>
</dbReference>
<sequence length="535" mass="61318">MTSSLFSYWPILLSVALAYVLHTIWVNISHRLRARRLGCKPAFVRPSRLPLGIDNLARSFIATRNQVLQNDDVAVYEELGRRPTWVQNVLGSWYHTTTDPENVKAILATQFKDFELGPLRFNLMEPLLGHGIFTSDGKDWQQFRSLLRPQFTRSLISNLKLEETHVQHLLRRLEPQPDKWTVEVDLMPLFFNLTLDSATEFLFGHSVESQVARGSPAQDAKADRDGAKPAPREREDWSSFGVSFDRANTVISYQSRLMDLYFLYRPGSFTKDCKEVQRFADYYVNKALSIDPAAPDNSGEKESTEYVFLNELAKTTRDPYVLRSQLLNILLAGRDTTAGLLSWTMYWLARHPNIYAKLHGVVINTFGTFSSDTSLITFESLKSCTYLQRVLSEVLRLHPVVPENSRRAVRNTTLPRGGGPDGQSPLYIRAGEEVLYNTHVMHHRKDLWGEDAEEFRPERWDGRRPGWEYLPFNGGPRICLGQQFALTEAAYVVVRILQKYNQLENLDPEEVTKHQYTLTTAPTRVLVRLHEAPSS</sequence>